<sequence>MPLNNHALALSLSHYSNAATNSDNDGTNIVSLEYSIAW</sequence>
<dbReference type="AlphaFoldDB" id="A0A7Y0LFM8"/>
<dbReference type="Pfam" id="PF09411">
    <property type="entry name" value="PagL"/>
    <property type="match status" value="1"/>
</dbReference>
<dbReference type="GO" id="GO:0016787">
    <property type="term" value="F:hydrolase activity"/>
    <property type="evidence" value="ECO:0007669"/>
    <property type="project" value="UniProtKB-KW"/>
</dbReference>
<dbReference type="InterPro" id="IPR018550">
    <property type="entry name" value="Lipid-A_deacylase-rel"/>
</dbReference>
<dbReference type="EMBL" id="JABBXH010000007">
    <property type="protein sequence ID" value="NMP33329.1"/>
    <property type="molecule type" value="Genomic_DNA"/>
</dbReference>
<dbReference type="Proteomes" id="UP000568664">
    <property type="component" value="Unassembled WGS sequence"/>
</dbReference>
<comment type="caution">
    <text evidence="1">The sequence shown here is derived from an EMBL/GenBank/DDBJ whole genome shotgun (WGS) entry which is preliminary data.</text>
</comment>
<gene>
    <name evidence="1" type="ORF">HII17_17380</name>
</gene>
<keyword evidence="2" id="KW-1185">Reference proteome</keyword>
<proteinExistence type="predicted"/>
<accession>A0A7Y0LFM8</accession>
<dbReference type="Gene3D" id="2.40.160.20">
    <property type="match status" value="1"/>
</dbReference>
<organism evidence="1 2">
    <name type="scientific">Thalassotalea algicola</name>
    <dbReference type="NCBI Taxonomy" id="2716224"/>
    <lineage>
        <taxon>Bacteria</taxon>
        <taxon>Pseudomonadati</taxon>
        <taxon>Pseudomonadota</taxon>
        <taxon>Gammaproteobacteria</taxon>
        <taxon>Alteromonadales</taxon>
        <taxon>Colwelliaceae</taxon>
        <taxon>Thalassotalea</taxon>
    </lineage>
</organism>
<reference evidence="1 2" key="1">
    <citation type="submission" date="2020-04" db="EMBL/GenBank/DDBJ databases">
        <title>Thalassotalea sp. M1531, isolated from the surface of marine red alga.</title>
        <authorList>
            <person name="Pang L."/>
            <person name="Lu D.-C."/>
        </authorList>
    </citation>
    <scope>NUCLEOTIDE SEQUENCE [LARGE SCALE GENOMIC DNA]</scope>
    <source>
        <strain evidence="1 2">M1531</strain>
    </source>
</reference>
<evidence type="ECO:0000313" key="2">
    <source>
        <dbReference type="Proteomes" id="UP000568664"/>
    </source>
</evidence>
<dbReference type="RefSeq" id="WP_169076644.1">
    <property type="nucleotide sequence ID" value="NZ_JABBXH010000007.1"/>
</dbReference>
<evidence type="ECO:0000313" key="1">
    <source>
        <dbReference type="EMBL" id="NMP33329.1"/>
    </source>
</evidence>
<protein>
    <submittedName>
        <fullName evidence="1">Acyloxyacyl hydrolase</fullName>
    </submittedName>
</protein>
<name>A0A7Y0LFM8_9GAMM</name>
<keyword evidence="1" id="KW-0378">Hydrolase</keyword>